<keyword evidence="2" id="KW-1003">Cell membrane</keyword>
<evidence type="ECO:0000313" key="7">
    <source>
        <dbReference type="EMBL" id="HEC67571.1"/>
    </source>
</evidence>
<gene>
    <name evidence="7" type="ORF">ENI35_01970</name>
</gene>
<protein>
    <submittedName>
        <fullName evidence="7">Flippase-like domain-containing protein</fullName>
    </submittedName>
</protein>
<feature type="transmembrane region" description="Helical" evidence="6">
    <location>
        <begin position="37"/>
        <end position="55"/>
    </location>
</feature>
<keyword evidence="4 6" id="KW-1133">Transmembrane helix</keyword>
<dbReference type="PANTHER" id="PTHR39087:SF2">
    <property type="entry name" value="UPF0104 MEMBRANE PROTEIN MJ1595"/>
    <property type="match status" value="1"/>
</dbReference>
<dbReference type="Proteomes" id="UP000885738">
    <property type="component" value="Unassembled WGS sequence"/>
</dbReference>
<sequence length="312" mass="34297">MSARNKIIISVIAGVAVYAALSIYADVNELFNALSNFNWMYLPLILLLTFLNYVLRFLKWDYYLRCLEINMSKKSSAGVFLSGLSMSVTPAKLGEAFKSYLLKELNGVEISKTVPVVFAERCTDLIGLIILASIGYSAFKYGKEVLLIIIFVILIAILVIQSKKLCLRLINSNIPLISNTKVLHNLYGSAYTLFSIKPLIIAIAISTFSWFFECSALFFVFKGFGLDYPLLLAVFAFSFSTVAGAVSMIPGGLGVAEGSMTGILVLSGMPKAIAAASTLIIRFCTLWFGVLIGMLTLFIYGFKIKEAVEWHG</sequence>
<dbReference type="EMBL" id="DRIH01000061">
    <property type="protein sequence ID" value="HEC67571.1"/>
    <property type="molecule type" value="Genomic_DNA"/>
</dbReference>
<dbReference type="NCBIfam" id="TIGR00374">
    <property type="entry name" value="flippase-like domain"/>
    <property type="match status" value="1"/>
</dbReference>
<evidence type="ECO:0000256" key="1">
    <source>
        <dbReference type="ARBA" id="ARBA00004651"/>
    </source>
</evidence>
<evidence type="ECO:0000256" key="3">
    <source>
        <dbReference type="ARBA" id="ARBA00022692"/>
    </source>
</evidence>
<feature type="transmembrane region" description="Helical" evidence="6">
    <location>
        <begin position="273"/>
        <end position="300"/>
    </location>
</feature>
<evidence type="ECO:0000256" key="5">
    <source>
        <dbReference type="ARBA" id="ARBA00023136"/>
    </source>
</evidence>
<feature type="transmembrane region" description="Helical" evidence="6">
    <location>
        <begin position="7"/>
        <end position="25"/>
    </location>
</feature>
<evidence type="ECO:0000256" key="4">
    <source>
        <dbReference type="ARBA" id="ARBA00022989"/>
    </source>
</evidence>
<comment type="caution">
    <text evidence="7">The sequence shown here is derived from an EMBL/GenBank/DDBJ whole genome shotgun (WGS) entry which is preliminary data.</text>
</comment>
<keyword evidence="3 6" id="KW-0812">Transmembrane</keyword>
<reference evidence="7" key="1">
    <citation type="journal article" date="2020" name="mSystems">
        <title>Genome- and Community-Level Interaction Insights into Carbon Utilization and Element Cycling Functions of Hydrothermarchaeota in Hydrothermal Sediment.</title>
        <authorList>
            <person name="Zhou Z."/>
            <person name="Liu Y."/>
            <person name="Xu W."/>
            <person name="Pan J."/>
            <person name="Luo Z.H."/>
            <person name="Li M."/>
        </authorList>
    </citation>
    <scope>NUCLEOTIDE SEQUENCE [LARGE SCALE GENOMIC DNA]</scope>
    <source>
        <strain evidence="7">HyVt-389</strain>
    </source>
</reference>
<organism evidence="7">
    <name type="scientific">Desulfofervidus auxilii</name>
    <dbReference type="NCBI Taxonomy" id="1621989"/>
    <lineage>
        <taxon>Bacteria</taxon>
        <taxon>Pseudomonadati</taxon>
        <taxon>Thermodesulfobacteriota</taxon>
        <taxon>Candidatus Desulfofervidia</taxon>
        <taxon>Candidatus Desulfofervidales</taxon>
        <taxon>Candidatus Desulfofervidaceae</taxon>
        <taxon>Candidatus Desulfofervidus</taxon>
    </lineage>
</organism>
<dbReference type="GO" id="GO:0005886">
    <property type="term" value="C:plasma membrane"/>
    <property type="evidence" value="ECO:0007669"/>
    <property type="project" value="UniProtKB-SubCell"/>
</dbReference>
<evidence type="ECO:0000256" key="6">
    <source>
        <dbReference type="SAM" id="Phobius"/>
    </source>
</evidence>
<keyword evidence="5 6" id="KW-0472">Membrane</keyword>
<dbReference type="InterPro" id="IPR022791">
    <property type="entry name" value="L-PG_synthase/AglD"/>
</dbReference>
<dbReference type="AlphaFoldDB" id="A0A7C1ZQN5"/>
<dbReference type="PANTHER" id="PTHR39087">
    <property type="entry name" value="UPF0104 MEMBRANE PROTEIN MJ1595"/>
    <property type="match status" value="1"/>
</dbReference>
<dbReference type="Pfam" id="PF03706">
    <property type="entry name" value="LPG_synthase_TM"/>
    <property type="match status" value="1"/>
</dbReference>
<accession>A0A7C1ZQN5</accession>
<feature type="transmembrane region" description="Helical" evidence="6">
    <location>
        <begin position="145"/>
        <end position="162"/>
    </location>
</feature>
<evidence type="ECO:0000256" key="2">
    <source>
        <dbReference type="ARBA" id="ARBA00022475"/>
    </source>
</evidence>
<proteinExistence type="predicted"/>
<feature type="transmembrane region" description="Helical" evidence="6">
    <location>
        <begin position="228"/>
        <end position="253"/>
    </location>
</feature>
<feature type="transmembrane region" description="Helical" evidence="6">
    <location>
        <begin position="200"/>
        <end position="221"/>
    </location>
</feature>
<name>A0A7C1ZQN5_DESA2</name>
<comment type="subcellular location">
    <subcellularLocation>
        <location evidence="1">Cell membrane</location>
        <topology evidence="1">Multi-pass membrane protein</topology>
    </subcellularLocation>
</comment>